<keyword evidence="4" id="KW-1185">Reference proteome</keyword>
<dbReference type="Proteomes" id="UP000754710">
    <property type="component" value="Unassembled WGS sequence"/>
</dbReference>
<feature type="transmembrane region" description="Helical" evidence="2">
    <location>
        <begin position="267"/>
        <end position="289"/>
    </location>
</feature>
<accession>A0ABS7RNP1</accession>
<gene>
    <name evidence="3" type="ORF">K1X13_17695</name>
</gene>
<dbReference type="PANTHER" id="PTHR36844">
    <property type="entry name" value="PROTEASE PRSW"/>
    <property type="match status" value="1"/>
</dbReference>
<dbReference type="EMBL" id="JAIEZQ010000003">
    <property type="protein sequence ID" value="MBY9076669.1"/>
    <property type="molecule type" value="Genomic_DNA"/>
</dbReference>
<keyword evidence="2" id="KW-1133">Transmembrane helix</keyword>
<feature type="transmembrane region" description="Helical" evidence="2">
    <location>
        <begin position="95"/>
        <end position="120"/>
    </location>
</feature>
<evidence type="ECO:0000313" key="3">
    <source>
        <dbReference type="EMBL" id="MBY9076669.1"/>
    </source>
</evidence>
<comment type="caution">
    <text evidence="3">The sequence shown here is derived from an EMBL/GenBank/DDBJ whole genome shotgun (WGS) entry which is preliminary data.</text>
</comment>
<organism evidence="3 4">
    <name type="scientific">Nocardioides jiangsuensis</name>
    <dbReference type="NCBI Taxonomy" id="2866161"/>
    <lineage>
        <taxon>Bacteria</taxon>
        <taxon>Bacillati</taxon>
        <taxon>Actinomycetota</taxon>
        <taxon>Actinomycetes</taxon>
        <taxon>Propionibacteriales</taxon>
        <taxon>Nocardioidaceae</taxon>
        <taxon>Nocardioides</taxon>
    </lineage>
</organism>
<feature type="transmembrane region" description="Helical" evidence="2">
    <location>
        <begin position="212"/>
        <end position="231"/>
    </location>
</feature>
<feature type="transmembrane region" description="Helical" evidence="2">
    <location>
        <begin position="32"/>
        <end position="54"/>
    </location>
</feature>
<feature type="compositionally biased region" description="Pro residues" evidence="1">
    <location>
        <begin position="13"/>
        <end position="24"/>
    </location>
</feature>
<keyword evidence="3" id="KW-0482">Metalloprotease</keyword>
<name>A0ABS7RNP1_9ACTN</name>
<feature type="compositionally biased region" description="Gly residues" evidence="1">
    <location>
        <begin position="1"/>
        <end position="10"/>
    </location>
</feature>
<sequence>MNGAGAGQGQYGAPPPAPVLPPPAGRSRQGGAAFTVLVSVAMLLGAGVMALVLLGSGAPGALVVGTLLAALPVGPLVACFLWLDRYEPEPRGLILLALGWGALVATAAALVLQLVGQFAFDRPETFTAAISAPVSEEAVKGLFVVLLLVARRHEIDGVLDGIVYAGMVGIGFAFTENILYLAAAYMGGDGAGPGGIEGATGTFVVRGVFSPFAHPFFTAATGIGVGVAVVTRSRFWRVAAPLLGYSVAVLCHALWNGTAYFDGGQLFLLTYLFLMVPAFLLTAGFAVWASTREGRMLARALTDAADRGFLARHEVPWLVRVAGRRAARSHARAQGGAPALRVMREYQQQAIELGFLHDRYLRGTAPADFARRGQAKVERMAVLRPHVVFPTAAGTTWTTQPRREGGR</sequence>
<dbReference type="GO" id="GO:0008237">
    <property type="term" value="F:metallopeptidase activity"/>
    <property type="evidence" value="ECO:0007669"/>
    <property type="project" value="UniProtKB-KW"/>
</dbReference>
<evidence type="ECO:0000313" key="4">
    <source>
        <dbReference type="Proteomes" id="UP000754710"/>
    </source>
</evidence>
<keyword evidence="3" id="KW-0645">Protease</keyword>
<dbReference type="Pfam" id="PF13367">
    <property type="entry name" value="PrsW-protease"/>
    <property type="match status" value="1"/>
</dbReference>
<protein>
    <submittedName>
        <fullName evidence="3">PrsW family intramembrane metalloprotease</fullName>
    </submittedName>
</protein>
<keyword evidence="2" id="KW-0812">Transmembrane</keyword>
<proteinExistence type="predicted"/>
<feature type="region of interest" description="Disordered" evidence="1">
    <location>
        <begin position="1"/>
        <end position="25"/>
    </location>
</feature>
<feature type="transmembrane region" description="Helical" evidence="2">
    <location>
        <begin position="126"/>
        <end position="150"/>
    </location>
</feature>
<feature type="transmembrane region" description="Helical" evidence="2">
    <location>
        <begin position="238"/>
        <end position="255"/>
    </location>
</feature>
<evidence type="ECO:0000256" key="1">
    <source>
        <dbReference type="SAM" id="MobiDB-lite"/>
    </source>
</evidence>
<reference evidence="3 4" key="1">
    <citation type="submission" date="2021-08" db="EMBL/GenBank/DDBJ databases">
        <title>Nocardioides bacterium WL0053 sp. nov., isolated from the sediment.</title>
        <authorList>
            <person name="Wang L."/>
            <person name="Zhang D."/>
            <person name="Zhang A."/>
        </authorList>
    </citation>
    <scope>NUCLEOTIDE SEQUENCE [LARGE SCALE GENOMIC DNA]</scope>
    <source>
        <strain evidence="3 4">WL0053</strain>
    </source>
</reference>
<dbReference type="PANTHER" id="PTHR36844:SF1">
    <property type="entry name" value="PROTEASE PRSW"/>
    <property type="match status" value="1"/>
</dbReference>
<dbReference type="RefSeq" id="WP_221026461.1">
    <property type="nucleotide sequence ID" value="NZ_JAIEZQ010000003.1"/>
</dbReference>
<feature type="transmembrane region" description="Helical" evidence="2">
    <location>
        <begin position="60"/>
        <end position="83"/>
    </location>
</feature>
<evidence type="ECO:0000256" key="2">
    <source>
        <dbReference type="SAM" id="Phobius"/>
    </source>
</evidence>
<dbReference type="InterPro" id="IPR026898">
    <property type="entry name" value="PrsW"/>
</dbReference>
<keyword evidence="2" id="KW-0472">Membrane</keyword>
<feature type="transmembrane region" description="Helical" evidence="2">
    <location>
        <begin position="162"/>
        <end position="183"/>
    </location>
</feature>
<keyword evidence="3" id="KW-0378">Hydrolase</keyword>